<evidence type="ECO:0000259" key="5">
    <source>
        <dbReference type="Pfam" id="PF04542"/>
    </source>
</evidence>
<dbReference type="InterPro" id="IPR007627">
    <property type="entry name" value="RNA_pol_sigma70_r2"/>
</dbReference>
<dbReference type="CDD" id="cd06171">
    <property type="entry name" value="Sigma70_r4"/>
    <property type="match status" value="1"/>
</dbReference>
<dbReference type="EMBL" id="JACHEN010000025">
    <property type="protein sequence ID" value="MBB6217587.1"/>
    <property type="molecule type" value="Genomic_DNA"/>
</dbReference>
<dbReference type="InterPro" id="IPR013324">
    <property type="entry name" value="RNA_pol_sigma_r3/r4-like"/>
</dbReference>
<dbReference type="GO" id="GO:0016987">
    <property type="term" value="F:sigma factor activity"/>
    <property type="evidence" value="ECO:0007669"/>
    <property type="project" value="UniProtKB-KW"/>
</dbReference>
<accession>A0A841KW48</accession>
<protein>
    <submittedName>
        <fullName evidence="7">RNA polymerase sigma-70 factor (ECF subfamily)</fullName>
    </submittedName>
</protein>
<evidence type="ECO:0000256" key="4">
    <source>
        <dbReference type="ARBA" id="ARBA00023163"/>
    </source>
</evidence>
<evidence type="ECO:0000256" key="2">
    <source>
        <dbReference type="ARBA" id="ARBA00023015"/>
    </source>
</evidence>
<evidence type="ECO:0000256" key="1">
    <source>
        <dbReference type="ARBA" id="ARBA00010641"/>
    </source>
</evidence>
<organism evidence="7 8">
    <name type="scientific">Anaerosolibacter carboniphilus</name>
    <dbReference type="NCBI Taxonomy" id="1417629"/>
    <lineage>
        <taxon>Bacteria</taxon>
        <taxon>Bacillati</taxon>
        <taxon>Bacillota</taxon>
        <taxon>Clostridia</taxon>
        <taxon>Peptostreptococcales</taxon>
        <taxon>Thermotaleaceae</taxon>
        <taxon>Anaerosolibacter</taxon>
    </lineage>
</organism>
<keyword evidence="3" id="KW-0731">Sigma factor</keyword>
<dbReference type="Pfam" id="PF04542">
    <property type="entry name" value="Sigma70_r2"/>
    <property type="match status" value="1"/>
</dbReference>
<proteinExistence type="inferred from homology"/>
<dbReference type="SUPFAM" id="SSF88659">
    <property type="entry name" value="Sigma3 and sigma4 domains of RNA polymerase sigma factors"/>
    <property type="match status" value="1"/>
</dbReference>
<keyword evidence="8" id="KW-1185">Reference proteome</keyword>
<comment type="similarity">
    <text evidence="1">Belongs to the sigma-70 factor family. ECF subfamily.</text>
</comment>
<dbReference type="InterPro" id="IPR014284">
    <property type="entry name" value="RNA_pol_sigma-70_dom"/>
</dbReference>
<dbReference type="PANTHER" id="PTHR43133">
    <property type="entry name" value="RNA POLYMERASE ECF-TYPE SIGMA FACTO"/>
    <property type="match status" value="1"/>
</dbReference>
<dbReference type="GO" id="GO:0006352">
    <property type="term" value="P:DNA-templated transcription initiation"/>
    <property type="evidence" value="ECO:0007669"/>
    <property type="project" value="InterPro"/>
</dbReference>
<dbReference type="Proteomes" id="UP000579281">
    <property type="component" value="Unassembled WGS sequence"/>
</dbReference>
<gene>
    <name evidence="7" type="ORF">HNQ80_003710</name>
</gene>
<name>A0A841KW48_9FIRM</name>
<feature type="domain" description="RNA polymerase sigma factor 70 region 4 type 2" evidence="6">
    <location>
        <begin position="120"/>
        <end position="170"/>
    </location>
</feature>
<evidence type="ECO:0000259" key="6">
    <source>
        <dbReference type="Pfam" id="PF08281"/>
    </source>
</evidence>
<dbReference type="InterPro" id="IPR013325">
    <property type="entry name" value="RNA_pol_sigma_r2"/>
</dbReference>
<dbReference type="InterPro" id="IPR036388">
    <property type="entry name" value="WH-like_DNA-bd_sf"/>
</dbReference>
<dbReference type="Pfam" id="PF08281">
    <property type="entry name" value="Sigma70_r4_2"/>
    <property type="match status" value="1"/>
</dbReference>
<sequence>MLEDVDHKIIEAVLKGDGDKFGELIGRYKNGVYSVCMRMVGDAEEARDLSQETFIKAYNSLQRYNPEYKFSTWIFKIATNLSIDHLRKKKHQALPLDEKLSMPYDTASAENMYLHHYNKNEIERVIQELPYDYKALVILYHKEGLSYQSICDVMNLPMSKVKNRLHRARSILKERLKEIKEEESIWTAKELQI</sequence>
<keyword evidence="4" id="KW-0804">Transcription</keyword>
<dbReference type="Gene3D" id="1.10.1740.10">
    <property type="match status" value="1"/>
</dbReference>
<evidence type="ECO:0000313" key="7">
    <source>
        <dbReference type="EMBL" id="MBB6217587.1"/>
    </source>
</evidence>
<evidence type="ECO:0000313" key="8">
    <source>
        <dbReference type="Proteomes" id="UP000579281"/>
    </source>
</evidence>
<dbReference type="AlphaFoldDB" id="A0A841KW48"/>
<dbReference type="InterPro" id="IPR039425">
    <property type="entry name" value="RNA_pol_sigma-70-like"/>
</dbReference>
<dbReference type="NCBIfam" id="TIGR02937">
    <property type="entry name" value="sigma70-ECF"/>
    <property type="match status" value="1"/>
</dbReference>
<comment type="caution">
    <text evidence="7">The sequence shown here is derived from an EMBL/GenBank/DDBJ whole genome shotgun (WGS) entry which is preliminary data.</text>
</comment>
<dbReference type="InterPro" id="IPR013249">
    <property type="entry name" value="RNA_pol_sigma70_r4_t2"/>
</dbReference>
<dbReference type="Gene3D" id="1.10.10.10">
    <property type="entry name" value="Winged helix-like DNA-binding domain superfamily/Winged helix DNA-binding domain"/>
    <property type="match status" value="1"/>
</dbReference>
<dbReference type="SUPFAM" id="SSF88946">
    <property type="entry name" value="Sigma2 domain of RNA polymerase sigma factors"/>
    <property type="match status" value="1"/>
</dbReference>
<dbReference type="PANTHER" id="PTHR43133:SF51">
    <property type="entry name" value="RNA POLYMERASE SIGMA FACTOR"/>
    <property type="match status" value="1"/>
</dbReference>
<feature type="domain" description="RNA polymerase sigma-70 region 2" evidence="5">
    <location>
        <begin position="24"/>
        <end position="90"/>
    </location>
</feature>
<reference evidence="7 8" key="1">
    <citation type="submission" date="2020-08" db="EMBL/GenBank/DDBJ databases">
        <title>Genomic Encyclopedia of Type Strains, Phase IV (KMG-IV): sequencing the most valuable type-strain genomes for metagenomic binning, comparative biology and taxonomic classification.</title>
        <authorList>
            <person name="Goeker M."/>
        </authorList>
    </citation>
    <scope>NUCLEOTIDE SEQUENCE [LARGE SCALE GENOMIC DNA]</scope>
    <source>
        <strain evidence="7 8">DSM 103526</strain>
    </source>
</reference>
<evidence type="ECO:0000256" key="3">
    <source>
        <dbReference type="ARBA" id="ARBA00023082"/>
    </source>
</evidence>
<keyword evidence="2" id="KW-0805">Transcription regulation</keyword>
<dbReference type="GO" id="GO:0003677">
    <property type="term" value="F:DNA binding"/>
    <property type="evidence" value="ECO:0007669"/>
    <property type="project" value="InterPro"/>
</dbReference>